<comment type="caution">
    <text evidence="2">The sequence shown here is derived from an EMBL/GenBank/DDBJ whole genome shotgun (WGS) entry which is preliminary data.</text>
</comment>
<evidence type="ECO:0000313" key="3">
    <source>
        <dbReference type="Proteomes" id="UP001355056"/>
    </source>
</evidence>
<organism evidence="2 3">
    <name type="scientific">Novilysobacter erysipheiresistens</name>
    <dbReference type="NCBI Taxonomy" id="1749332"/>
    <lineage>
        <taxon>Bacteria</taxon>
        <taxon>Pseudomonadati</taxon>
        <taxon>Pseudomonadota</taxon>
        <taxon>Gammaproteobacteria</taxon>
        <taxon>Lysobacterales</taxon>
        <taxon>Lysobacteraceae</taxon>
        <taxon>Novilysobacter</taxon>
    </lineage>
</organism>
<proteinExistence type="predicted"/>
<accession>A0ABU7YUR9</accession>
<protein>
    <submittedName>
        <fullName evidence="2">Glycosyl hydrolase 108 family protein</fullName>
    </submittedName>
</protein>
<keyword evidence="2" id="KW-0378">Hydrolase</keyword>
<feature type="domain" description="TtsA-like Glycoside hydrolase family 108" evidence="1">
    <location>
        <begin position="10"/>
        <end position="94"/>
    </location>
</feature>
<dbReference type="RefSeq" id="WP_332614063.1">
    <property type="nucleotide sequence ID" value="NZ_JAXGFP010000001.1"/>
</dbReference>
<reference evidence="2 3" key="1">
    <citation type="journal article" date="2016" name="Int. J. Syst. Evol. Microbiol.">
        <title>Lysobacter erysipheiresistens sp. nov., an antagonist of powdery mildew, isolated from tobacco-cultivated soil.</title>
        <authorList>
            <person name="Xie B."/>
            <person name="Li T."/>
            <person name="Lin X."/>
            <person name="Wang C.J."/>
            <person name="Chen Y.J."/>
            <person name="Liu W.J."/>
            <person name="Zhao Z.W."/>
        </authorList>
    </citation>
    <scope>NUCLEOTIDE SEQUENCE [LARGE SCALE GENOMIC DNA]</scope>
    <source>
        <strain evidence="2 3">RS-LYSO-3</strain>
    </source>
</reference>
<dbReference type="InterPro" id="IPR023346">
    <property type="entry name" value="Lysozyme-like_dom_sf"/>
</dbReference>
<keyword evidence="3" id="KW-1185">Reference proteome</keyword>
<gene>
    <name evidence="2" type="ORF">SNE34_01555</name>
</gene>
<dbReference type="SUPFAM" id="SSF53955">
    <property type="entry name" value="Lysozyme-like"/>
    <property type="match status" value="1"/>
</dbReference>
<dbReference type="Gene3D" id="1.20.141.10">
    <property type="entry name" value="Chitosanase, subunit A, domain 1"/>
    <property type="match status" value="1"/>
</dbReference>
<evidence type="ECO:0000313" key="2">
    <source>
        <dbReference type="EMBL" id="MEG3182701.1"/>
    </source>
</evidence>
<sequence>MSRNFAYCATRVLDEEGGLVDHPRDPGDRTNLGVTQATLNHARNVIMGLPARVDDLTRGDALLIYEALYWRPMRGDDLPLGLALIVFDCAINQGVGDAARFLQLAVKTAADGIVGDKTLAAVARSKPGATINEVGARRMFDYMQLDHLQDTFGLGWSRRLMRIHDMALAAPSEAH</sequence>
<name>A0ABU7YUR9_9GAMM</name>
<dbReference type="EMBL" id="JAXGFP010000001">
    <property type="protein sequence ID" value="MEG3182701.1"/>
    <property type="molecule type" value="Genomic_DNA"/>
</dbReference>
<dbReference type="Pfam" id="PF05838">
    <property type="entry name" value="Glyco_hydro_108"/>
    <property type="match status" value="1"/>
</dbReference>
<dbReference type="GO" id="GO:0016787">
    <property type="term" value="F:hydrolase activity"/>
    <property type="evidence" value="ECO:0007669"/>
    <property type="project" value="UniProtKB-KW"/>
</dbReference>
<dbReference type="CDD" id="cd13926">
    <property type="entry name" value="N-acetylmuramidase_GH108"/>
    <property type="match status" value="1"/>
</dbReference>
<evidence type="ECO:0000259" key="1">
    <source>
        <dbReference type="Pfam" id="PF05838"/>
    </source>
</evidence>
<dbReference type="InterPro" id="IPR008565">
    <property type="entry name" value="TtsA-like_GH18_dom"/>
</dbReference>
<dbReference type="Proteomes" id="UP001355056">
    <property type="component" value="Unassembled WGS sequence"/>
</dbReference>